<evidence type="ECO:0000313" key="7">
    <source>
        <dbReference type="Proteomes" id="UP000283474"/>
    </source>
</evidence>
<organism evidence="6 7">
    <name type="scientific">Pollutimonas thiosulfatoxidans</name>
    <dbReference type="NCBI Taxonomy" id="2028345"/>
    <lineage>
        <taxon>Bacteria</taxon>
        <taxon>Pseudomonadati</taxon>
        <taxon>Pseudomonadota</taxon>
        <taxon>Betaproteobacteria</taxon>
        <taxon>Burkholderiales</taxon>
        <taxon>Alcaligenaceae</taxon>
        <taxon>Pollutimonas</taxon>
    </lineage>
</organism>
<protein>
    <submittedName>
        <fullName evidence="6">Fumarylacetoacetate hydrolase</fullName>
    </submittedName>
</protein>
<accession>A0A410GD96</accession>
<reference evidence="6 7" key="1">
    <citation type="submission" date="2017-08" db="EMBL/GenBank/DDBJ databases">
        <authorList>
            <person name="Park S.-J."/>
            <person name="Kim H."/>
        </authorList>
    </citation>
    <scope>NUCLEOTIDE SEQUENCE [LARGE SCALE GENOMIC DNA]</scope>
    <source>
        <strain evidence="7">ye3</strain>
    </source>
</reference>
<evidence type="ECO:0000256" key="3">
    <source>
        <dbReference type="ARBA" id="ARBA00022723"/>
    </source>
</evidence>
<evidence type="ECO:0000259" key="5">
    <source>
        <dbReference type="Pfam" id="PF01557"/>
    </source>
</evidence>
<dbReference type="RefSeq" id="WP_128355243.1">
    <property type="nucleotide sequence ID" value="NZ_CP022987.1"/>
</dbReference>
<dbReference type="OrthoDB" id="9805307at2"/>
<dbReference type="InterPro" id="IPR051121">
    <property type="entry name" value="FAH"/>
</dbReference>
<feature type="domain" description="Fumarylacetoacetase-like C-terminal" evidence="5">
    <location>
        <begin position="78"/>
        <end position="283"/>
    </location>
</feature>
<name>A0A410GD96_9BURK</name>
<evidence type="ECO:0000313" key="6">
    <source>
        <dbReference type="EMBL" id="QAA94239.1"/>
    </source>
</evidence>
<comment type="cofactor">
    <cofactor evidence="1">
        <name>Mg(2+)</name>
        <dbReference type="ChEBI" id="CHEBI:18420"/>
    </cofactor>
</comment>
<dbReference type="PANTHER" id="PTHR42796">
    <property type="entry name" value="FUMARYLACETOACETATE HYDROLASE DOMAIN-CONTAINING PROTEIN 2A-RELATED"/>
    <property type="match status" value="1"/>
</dbReference>
<dbReference type="Proteomes" id="UP000283474">
    <property type="component" value="Chromosome"/>
</dbReference>
<dbReference type="InterPro" id="IPR011234">
    <property type="entry name" value="Fumarylacetoacetase-like_C"/>
</dbReference>
<dbReference type="GO" id="GO:0019752">
    <property type="term" value="P:carboxylic acid metabolic process"/>
    <property type="evidence" value="ECO:0007669"/>
    <property type="project" value="UniProtKB-ARBA"/>
</dbReference>
<dbReference type="GO" id="GO:0016787">
    <property type="term" value="F:hydrolase activity"/>
    <property type="evidence" value="ECO:0007669"/>
    <property type="project" value="UniProtKB-KW"/>
</dbReference>
<dbReference type="FunFam" id="3.90.850.10:FF:000002">
    <property type="entry name" value="2-hydroxyhepta-2,4-diene-1,7-dioate isomerase"/>
    <property type="match status" value="1"/>
</dbReference>
<dbReference type="EMBL" id="CP022987">
    <property type="protein sequence ID" value="QAA94239.1"/>
    <property type="molecule type" value="Genomic_DNA"/>
</dbReference>
<proteinExistence type="inferred from homology"/>
<keyword evidence="4 6" id="KW-0378">Hydrolase</keyword>
<evidence type="ECO:0000256" key="1">
    <source>
        <dbReference type="ARBA" id="ARBA00001946"/>
    </source>
</evidence>
<sequence>MKLLRFVQNGKEGWAVCQPGRDSWHGTTEDAPAYIGSLDEVIKAGSHALQAAIDDMAAQDPIDLQAVRLLPPLSQPGKIICVGLNYHDHSMESGFEQPDYPTLFSRFSTSLTGHDEPIFHSSLSDTLDFEGELAVVIGKGGGNIARDQALDHVLAYSVFNDGSVREYQFKSPQWMMGKNFDRTGGFGPWLVTADELPAGASGLRLETRLNGVTVQSANTQDMVFDVASLIAILSEAITLEAGDLIVAGTPSGVGHARDPKLYMRPGDVCEVEIEGIGLLRNQIESRAAIQ</sequence>
<keyword evidence="7" id="KW-1185">Reference proteome</keyword>
<dbReference type="PANTHER" id="PTHR42796:SF4">
    <property type="entry name" value="FUMARYLACETOACETATE HYDROLASE DOMAIN-CONTAINING PROTEIN 2A"/>
    <property type="match status" value="1"/>
</dbReference>
<dbReference type="GO" id="GO:0016853">
    <property type="term" value="F:isomerase activity"/>
    <property type="evidence" value="ECO:0007669"/>
    <property type="project" value="UniProtKB-ARBA"/>
</dbReference>
<dbReference type="AlphaFoldDB" id="A0A410GD96"/>
<keyword evidence="3" id="KW-0479">Metal-binding</keyword>
<dbReference type="Gene3D" id="3.90.850.10">
    <property type="entry name" value="Fumarylacetoacetase-like, C-terminal domain"/>
    <property type="match status" value="1"/>
</dbReference>
<dbReference type="Pfam" id="PF01557">
    <property type="entry name" value="FAA_hydrolase"/>
    <property type="match status" value="1"/>
</dbReference>
<evidence type="ECO:0000256" key="2">
    <source>
        <dbReference type="ARBA" id="ARBA00010211"/>
    </source>
</evidence>
<dbReference type="KEGG" id="pus:CKA81_10640"/>
<evidence type="ECO:0000256" key="4">
    <source>
        <dbReference type="ARBA" id="ARBA00022801"/>
    </source>
</evidence>
<comment type="similarity">
    <text evidence="2">Belongs to the FAH family.</text>
</comment>
<dbReference type="InterPro" id="IPR036663">
    <property type="entry name" value="Fumarylacetoacetase_C_sf"/>
</dbReference>
<dbReference type="SUPFAM" id="SSF56529">
    <property type="entry name" value="FAH"/>
    <property type="match status" value="1"/>
</dbReference>
<dbReference type="GO" id="GO:0046872">
    <property type="term" value="F:metal ion binding"/>
    <property type="evidence" value="ECO:0007669"/>
    <property type="project" value="UniProtKB-KW"/>
</dbReference>
<gene>
    <name evidence="6" type="ORF">CKA81_10640</name>
</gene>